<name>A0A0A3YHK0_BRAJP</name>
<proteinExistence type="predicted"/>
<evidence type="ECO:0000313" key="4">
    <source>
        <dbReference type="Proteomes" id="UP000030377"/>
    </source>
</evidence>
<comment type="caution">
    <text evidence="3">The sequence shown here is derived from an EMBL/GenBank/DDBJ whole genome shotgun (WGS) entry which is preliminary data.</text>
</comment>
<gene>
    <name evidence="3" type="ORF">MA20_45800</name>
</gene>
<sequence length="117" mass="12577">MRTHLLWTIAALCLVAPAAQARSAYDGSWDLVFVTQGGACDPSYNFTVNISDGIVTHPNLVKFRGYVARSGSVRASVEVHDKFASGTGRLSGNSGRGRWSGYSGSSRCSGYWTAQRN</sequence>
<feature type="chain" id="PRO_5002017639" evidence="2">
    <location>
        <begin position="22"/>
        <end position="117"/>
    </location>
</feature>
<dbReference type="EMBL" id="JRPN01000062">
    <property type="protein sequence ID" value="KGT73173.1"/>
    <property type="molecule type" value="Genomic_DNA"/>
</dbReference>
<dbReference type="RefSeq" id="WP_041960812.1">
    <property type="nucleotide sequence ID" value="NZ_JRPN01000062.1"/>
</dbReference>
<protein>
    <submittedName>
        <fullName evidence="3">Uncharacterized protein</fullName>
    </submittedName>
</protein>
<feature type="region of interest" description="Disordered" evidence="1">
    <location>
        <begin position="86"/>
        <end position="107"/>
    </location>
</feature>
<evidence type="ECO:0000256" key="1">
    <source>
        <dbReference type="SAM" id="MobiDB-lite"/>
    </source>
</evidence>
<feature type="signal peptide" evidence="2">
    <location>
        <begin position="1"/>
        <end position="21"/>
    </location>
</feature>
<dbReference type="AlphaFoldDB" id="A0A0A3YHK0"/>
<accession>A0A0A3YHK0</accession>
<evidence type="ECO:0000256" key="2">
    <source>
        <dbReference type="SAM" id="SignalP"/>
    </source>
</evidence>
<reference evidence="3 4" key="1">
    <citation type="submission" date="2014-09" db="EMBL/GenBank/DDBJ databases">
        <title>Draft genome of Bradyrhizobium japonicum Is-34.</title>
        <authorList>
            <person name="Tsurumaru H."/>
            <person name="Yamakawa T."/>
            <person name="Hashimoto S."/>
            <person name="Okizaki K."/>
            <person name="Kanesaki Y."/>
            <person name="Yoshikawa H."/>
            <person name="Yajima S."/>
        </authorList>
    </citation>
    <scope>NUCLEOTIDE SEQUENCE [LARGE SCALE GENOMIC DNA]</scope>
    <source>
        <strain evidence="3 4">Is-34</strain>
    </source>
</reference>
<dbReference type="Proteomes" id="UP000030377">
    <property type="component" value="Unassembled WGS sequence"/>
</dbReference>
<evidence type="ECO:0000313" key="3">
    <source>
        <dbReference type="EMBL" id="KGT73173.1"/>
    </source>
</evidence>
<organism evidence="3 4">
    <name type="scientific">Bradyrhizobium japonicum</name>
    <dbReference type="NCBI Taxonomy" id="375"/>
    <lineage>
        <taxon>Bacteria</taxon>
        <taxon>Pseudomonadati</taxon>
        <taxon>Pseudomonadota</taxon>
        <taxon>Alphaproteobacteria</taxon>
        <taxon>Hyphomicrobiales</taxon>
        <taxon>Nitrobacteraceae</taxon>
        <taxon>Bradyrhizobium</taxon>
    </lineage>
</organism>
<keyword evidence="2" id="KW-0732">Signal</keyword>